<dbReference type="AlphaFoldDB" id="A0A7C3PFF5"/>
<name>A0A7C3PFF5_9CYAN</name>
<gene>
    <name evidence="2" type="ORF">ENR64_10780</name>
</gene>
<reference evidence="2" key="1">
    <citation type="journal article" date="2020" name="mSystems">
        <title>Genome- and Community-Level Interaction Insights into Carbon Utilization and Element Cycling Functions of Hydrothermarchaeota in Hydrothermal Sediment.</title>
        <authorList>
            <person name="Zhou Z."/>
            <person name="Liu Y."/>
            <person name="Xu W."/>
            <person name="Pan J."/>
            <person name="Luo Z.H."/>
            <person name="Li M."/>
        </authorList>
    </citation>
    <scope>NUCLEOTIDE SEQUENCE [LARGE SCALE GENOMIC DNA]</scope>
    <source>
        <strain evidence="2">SpSt-418</strain>
    </source>
</reference>
<organism evidence="2">
    <name type="scientific">Oscillatoriales cyanobacterium SpSt-418</name>
    <dbReference type="NCBI Taxonomy" id="2282169"/>
    <lineage>
        <taxon>Bacteria</taxon>
        <taxon>Bacillati</taxon>
        <taxon>Cyanobacteriota</taxon>
        <taxon>Cyanophyceae</taxon>
        <taxon>Oscillatoriophycideae</taxon>
        <taxon>Oscillatoriales</taxon>
    </lineage>
</organism>
<feature type="chain" id="PRO_5027590243" evidence="1">
    <location>
        <begin position="21"/>
        <end position="131"/>
    </location>
</feature>
<evidence type="ECO:0000313" key="2">
    <source>
        <dbReference type="EMBL" id="HFM98219.1"/>
    </source>
</evidence>
<accession>A0A7C3PFF5</accession>
<sequence length="131" mass="14837">MKLAKLATYLLSIATFSSFASPALSEEWKFFFRDETGTVTLIDEESVSVQSDFVFLRFLTVFSETSEDKVEASMNDVEISCIKNEYYITRLTVLDQAGNSATVKPGVTEPDSYEENSIIERLSRSYCPNKR</sequence>
<feature type="signal peptide" evidence="1">
    <location>
        <begin position="1"/>
        <end position="20"/>
    </location>
</feature>
<evidence type="ECO:0000256" key="1">
    <source>
        <dbReference type="SAM" id="SignalP"/>
    </source>
</evidence>
<comment type="caution">
    <text evidence="2">The sequence shown here is derived from an EMBL/GenBank/DDBJ whole genome shotgun (WGS) entry which is preliminary data.</text>
</comment>
<keyword evidence="1" id="KW-0732">Signal</keyword>
<protein>
    <submittedName>
        <fullName evidence="2">Uncharacterized protein</fullName>
    </submittedName>
</protein>
<proteinExistence type="predicted"/>
<dbReference type="EMBL" id="DSRU01000158">
    <property type="protein sequence ID" value="HFM98219.1"/>
    <property type="molecule type" value="Genomic_DNA"/>
</dbReference>